<protein>
    <submittedName>
        <fullName evidence="3">PspC domain-containing protein</fullName>
    </submittedName>
</protein>
<dbReference type="EMBL" id="JBHSPH010000019">
    <property type="protein sequence ID" value="MFC5865327.1"/>
    <property type="molecule type" value="Genomic_DNA"/>
</dbReference>
<organism evidence="3 4">
    <name type="scientific">Acidicapsa dinghuensis</name>
    <dbReference type="NCBI Taxonomy" id="2218256"/>
    <lineage>
        <taxon>Bacteria</taxon>
        <taxon>Pseudomonadati</taxon>
        <taxon>Acidobacteriota</taxon>
        <taxon>Terriglobia</taxon>
        <taxon>Terriglobales</taxon>
        <taxon>Acidobacteriaceae</taxon>
        <taxon>Acidicapsa</taxon>
    </lineage>
</organism>
<name>A0ABW1EM19_9BACT</name>
<feature type="transmembrane region" description="Helical" evidence="1">
    <location>
        <begin position="36"/>
        <end position="60"/>
    </location>
</feature>
<dbReference type="Proteomes" id="UP001596091">
    <property type="component" value="Unassembled WGS sequence"/>
</dbReference>
<accession>A0ABW1EM19</accession>
<proteinExistence type="predicted"/>
<evidence type="ECO:0000259" key="2">
    <source>
        <dbReference type="Pfam" id="PF04024"/>
    </source>
</evidence>
<reference evidence="4" key="1">
    <citation type="journal article" date="2019" name="Int. J. Syst. Evol. Microbiol.">
        <title>The Global Catalogue of Microorganisms (GCM) 10K type strain sequencing project: providing services to taxonomists for standard genome sequencing and annotation.</title>
        <authorList>
            <consortium name="The Broad Institute Genomics Platform"/>
            <consortium name="The Broad Institute Genome Sequencing Center for Infectious Disease"/>
            <person name="Wu L."/>
            <person name="Ma J."/>
        </authorList>
    </citation>
    <scope>NUCLEOTIDE SEQUENCE [LARGE SCALE GENOMIC DNA]</scope>
    <source>
        <strain evidence="4">JCM 4087</strain>
    </source>
</reference>
<keyword evidence="4" id="KW-1185">Reference proteome</keyword>
<keyword evidence="1" id="KW-0812">Transmembrane</keyword>
<keyword evidence="1" id="KW-0472">Membrane</keyword>
<dbReference type="RefSeq" id="WP_263342316.1">
    <property type="nucleotide sequence ID" value="NZ_JAGSYH010000011.1"/>
</dbReference>
<dbReference type="Pfam" id="PF04024">
    <property type="entry name" value="PspC"/>
    <property type="match status" value="1"/>
</dbReference>
<comment type="caution">
    <text evidence="3">The sequence shown here is derived from an EMBL/GenBank/DDBJ whole genome shotgun (WGS) entry which is preliminary data.</text>
</comment>
<gene>
    <name evidence="3" type="ORF">ACFPT7_23680</name>
</gene>
<evidence type="ECO:0000256" key="1">
    <source>
        <dbReference type="SAM" id="Phobius"/>
    </source>
</evidence>
<evidence type="ECO:0000313" key="4">
    <source>
        <dbReference type="Proteomes" id="UP001596091"/>
    </source>
</evidence>
<evidence type="ECO:0000313" key="3">
    <source>
        <dbReference type="EMBL" id="MFC5865327.1"/>
    </source>
</evidence>
<sequence length="82" mass="8848">MPYAPRLVRPLFGRQVAGVCIGFARTYGWDVGLVRILTVIGGIFLFPVVEIVYAACWIGIPEEPAGEMPMVHPTPPPPSQAG</sequence>
<dbReference type="InterPro" id="IPR007168">
    <property type="entry name" value="Phageshock_PspC_N"/>
</dbReference>
<feature type="domain" description="Phage shock protein PspC N-terminal" evidence="2">
    <location>
        <begin position="6"/>
        <end position="63"/>
    </location>
</feature>
<keyword evidence="1" id="KW-1133">Transmembrane helix</keyword>